<dbReference type="AlphaFoldDB" id="A0A8S4RHE9"/>
<dbReference type="Proteomes" id="UP000838756">
    <property type="component" value="Unassembled WGS sequence"/>
</dbReference>
<evidence type="ECO:0000313" key="2">
    <source>
        <dbReference type="Proteomes" id="UP000838756"/>
    </source>
</evidence>
<gene>
    <name evidence="1" type="primary">jg7607</name>
    <name evidence="1" type="ORF">PAEG_LOCUS13361</name>
</gene>
<comment type="caution">
    <text evidence="1">The sequence shown here is derived from an EMBL/GenBank/DDBJ whole genome shotgun (WGS) entry which is preliminary data.</text>
</comment>
<protein>
    <submittedName>
        <fullName evidence="1">Jg7607 protein</fullName>
    </submittedName>
</protein>
<proteinExistence type="predicted"/>
<reference evidence="1" key="1">
    <citation type="submission" date="2022-03" db="EMBL/GenBank/DDBJ databases">
        <authorList>
            <person name="Lindestad O."/>
        </authorList>
    </citation>
    <scope>NUCLEOTIDE SEQUENCE</scope>
</reference>
<sequence>MLLSGRNFWADGLLIAVDSSSSREDAAALSTLYFLCRQIRHPWDDKRCSLDETSKQWERKQSLFEIAKRLAIP</sequence>
<name>A0A8S4RHE9_9NEOP</name>
<evidence type="ECO:0000313" key="1">
    <source>
        <dbReference type="EMBL" id="CAH2235750.1"/>
    </source>
</evidence>
<keyword evidence="2" id="KW-1185">Reference proteome</keyword>
<organism evidence="1 2">
    <name type="scientific">Pararge aegeria aegeria</name>
    <dbReference type="NCBI Taxonomy" id="348720"/>
    <lineage>
        <taxon>Eukaryota</taxon>
        <taxon>Metazoa</taxon>
        <taxon>Ecdysozoa</taxon>
        <taxon>Arthropoda</taxon>
        <taxon>Hexapoda</taxon>
        <taxon>Insecta</taxon>
        <taxon>Pterygota</taxon>
        <taxon>Neoptera</taxon>
        <taxon>Endopterygota</taxon>
        <taxon>Lepidoptera</taxon>
        <taxon>Glossata</taxon>
        <taxon>Ditrysia</taxon>
        <taxon>Papilionoidea</taxon>
        <taxon>Nymphalidae</taxon>
        <taxon>Satyrinae</taxon>
        <taxon>Satyrini</taxon>
        <taxon>Parargina</taxon>
        <taxon>Pararge</taxon>
    </lineage>
</organism>
<dbReference type="EMBL" id="CAKXAJ010025157">
    <property type="protein sequence ID" value="CAH2235750.1"/>
    <property type="molecule type" value="Genomic_DNA"/>
</dbReference>
<accession>A0A8S4RHE9</accession>